<comment type="caution">
    <text evidence="2">The sequence shown here is derived from an EMBL/GenBank/DDBJ whole genome shotgun (WGS) entry which is preliminary data.</text>
</comment>
<evidence type="ECO:0000256" key="1">
    <source>
        <dbReference type="SAM" id="MobiDB-lite"/>
    </source>
</evidence>
<name>A0A5M3VUG1_9ACTN</name>
<keyword evidence="3" id="KW-1185">Reference proteome</keyword>
<evidence type="ECO:0000313" key="2">
    <source>
        <dbReference type="EMBL" id="GER98370.1"/>
    </source>
</evidence>
<protein>
    <recommendedName>
        <fullName evidence="4">SRPBCC domain-containing protein</fullName>
    </recommendedName>
</protein>
<dbReference type="RefSeq" id="WP_218034090.1">
    <property type="nucleotide sequence ID" value="NZ_BAAABN010000078.1"/>
</dbReference>
<feature type="region of interest" description="Disordered" evidence="1">
    <location>
        <begin position="88"/>
        <end position="155"/>
    </location>
</feature>
<gene>
    <name evidence="2" type="ORF">Acor_04320</name>
</gene>
<dbReference type="SUPFAM" id="SSF55961">
    <property type="entry name" value="Bet v1-like"/>
    <property type="match status" value="1"/>
</dbReference>
<proteinExistence type="predicted"/>
<dbReference type="InterPro" id="IPR023393">
    <property type="entry name" value="START-like_dom_sf"/>
</dbReference>
<feature type="compositionally biased region" description="Low complexity" evidence="1">
    <location>
        <begin position="88"/>
        <end position="133"/>
    </location>
</feature>
<dbReference type="AlphaFoldDB" id="A0A5M3VUG1"/>
<dbReference type="Gene3D" id="3.30.530.20">
    <property type="match status" value="1"/>
</dbReference>
<organism evidence="2 3">
    <name type="scientific">Acrocarpospora corrugata</name>
    <dbReference type="NCBI Taxonomy" id="35763"/>
    <lineage>
        <taxon>Bacteria</taxon>
        <taxon>Bacillati</taxon>
        <taxon>Actinomycetota</taxon>
        <taxon>Actinomycetes</taxon>
        <taxon>Streptosporangiales</taxon>
        <taxon>Streptosporangiaceae</taxon>
        <taxon>Acrocarpospora</taxon>
    </lineage>
</organism>
<sequence length="155" mass="16605">MSEERFTVEVTISAPVDMVWQALRDPERIRNWHGWHFDGLDKEIEVIYSENVRESAAEYWLELQGSDRFELTDLGDSTRLTLTPFLAAPAKSGTAPPTSSASPSPNGATASSSPAETTTATPCSSSPPTASTTPPSPPWNPTGPASSAREIRSSG</sequence>
<evidence type="ECO:0000313" key="3">
    <source>
        <dbReference type="Proteomes" id="UP000334990"/>
    </source>
</evidence>
<dbReference type="EMBL" id="BLAD01000036">
    <property type="protein sequence ID" value="GER98370.1"/>
    <property type="molecule type" value="Genomic_DNA"/>
</dbReference>
<evidence type="ECO:0008006" key="4">
    <source>
        <dbReference type="Google" id="ProtNLM"/>
    </source>
</evidence>
<dbReference type="Proteomes" id="UP000334990">
    <property type="component" value="Unassembled WGS sequence"/>
</dbReference>
<reference evidence="2 3" key="1">
    <citation type="submission" date="2019-10" db="EMBL/GenBank/DDBJ databases">
        <title>Whole genome shotgun sequence of Acrocarpospora corrugata NBRC 13972.</title>
        <authorList>
            <person name="Ichikawa N."/>
            <person name="Kimura A."/>
            <person name="Kitahashi Y."/>
            <person name="Komaki H."/>
            <person name="Oguchi A."/>
        </authorList>
    </citation>
    <scope>NUCLEOTIDE SEQUENCE [LARGE SCALE GENOMIC DNA]</scope>
    <source>
        <strain evidence="2 3">NBRC 13972</strain>
    </source>
</reference>
<accession>A0A5M3VUG1</accession>